<dbReference type="AlphaFoldDB" id="A0A5B7DQ21"/>
<evidence type="ECO:0000313" key="3">
    <source>
        <dbReference type="Proteomes" id="UP000324222"/>
    </source>
</evidence>
<evidence type="ECO:0000313" key="2">
    <source>
        <dbReference type="EMBL" id="MPC23026.1"/>
    </source>
</evidence>
<evidence type="ECO:0000256" key="1">
    <source>
        <dbReference type="SAM" id="MobiDB-lite"/>
    </source>
</evidence>
<accession>A0A5B7DQ21</accession>
<feature type="region of interest" description="Disordered" evidence="1">
    <location>
        <begin position="39"/>
        <end position="80"/>
    </location>
</feature>
<keyword evidence="3" id="KW-1185">Reference proteome</keyword>
<dbReference type="EMBL" id="VSRR010001156">
    <property type="protein sequence ID" value="MPC23026.1"/>
    <property type="molecule type" value="Genomic_DNA"/>
</dbReference>
<dbReference type="Proteomes" id="UP000324222">
    <property type="component" value="Unassembled WGS sequence"/>
</dbReference>
<gene>
    <name evidence="2" type="ORF">E2C01_016060</name>
</gene>
<reference evidence="2 3" key="1">
    <citation type="submission" date="2019-05" db="EMBL/GenBank/DDBJ databases">
        <title>Another draft genome of Portunus trituberculatus and its Hox gene families provides insights of decapod evolution.</title>
        <authorList>
            <person name="Jeong J.-H."/>
            <person name="Song I."/>
            <person name="Kim S."/>
            <person name="Choi T."/>
            <person name="Kim D."/>
            <person name="Ryu S."/>
            <person name="Kim W."/>
        </authorList>
    </citation>
    <scope>NUCLEOTIDE SEQUENCE [LARGE SCALE GENOMIC DNA]</scope>
    <source>
        <tissue evidence="2">Muscle</tissue>
    </source>
</reference>
<organism evidence="2 3">
    <name type="scientific">Portunus trituberculatus</name>
    <name type="common">Swimming crab</name>
    <name type="synonym">Neptunus trituberculatus</name>
    <dbReference type="NCBI Taxonomy" id="210409"/>
    <lineage>
        <taxon>Eukaryota</taxon>
        <taxon>Metazoa</taxon>
        <taxon>Ecdysozoa</taxon>
        <taxon>Arthropoda</taxon>
        <taxon>Crustacea</taxon>
        <taxon>Multicrustacea</taxon>
        <taxon>Malacostraca</taxon>
        <taxon>Eumalacostraca</taxon>
        <taxon>Eucarida</taxon>
        <taxon>Decapoda</taxon>
        <taxon>Pleocyemata</taxon>
        <taxon>Brachyura</taxon>
        <taxon>Eubrachyura</taxon>
        <taxon>Portunoidea</taxon>
        <taxon>Portunidae</taxon>
        <taxon>Portuninae</taxon>
        <taxon>Portunus</taxon>
    </lineage>
</organism>
<comment type="caution">
    <text evidence="2">The sequence shown here is derived from an EMBL/GenBank/DDBJ whole genome shotgun (WGS) entry which is preliminary data.</text>
</comment>
<protein>
    <submittedName>
        <fullName evidence="2">Uncharacterized protein</fullName>
    </submittedName>
</protein>
<proteinExistence type="predicted"/>
<name>A0A5B7DQ21_PORTR</name>
<sequence>MKTSLEVQTEERKDEVTPVPALKIRACPWVHRGVAAPSQWAGDGQGWVSWDRGRGRDVGKTAAGGRPAGNIIKPATAPTS</sequence>